<feature type="chain" id="PRO_5030689527" description="Secreted protein" evidence="1">
    <location>
        <begin position="23"/>
        <end position="100"/>
    </location>
</feature>
<keyword evidence="1" id="KW-0732">Signal</keyword>
<keyword evidence="3" id="KW-1185">Reference proteome</keyword>
<evidence type="ECO:0000256" key="1">
    <source>
        <dbReference type="SAM" id="SignalP"/>
    </source>
</evidence>
<accession>A0A7N9CXS9</accession>
<sequence length="100" mass="11634">MDFSFFSFFFFFFFETGSRSIAQVGVQQRHLCSLQPLPPGFKQFSCLSLQSSWDYRCAPPCPAKFFCIFSRDRVSLCWPHWSQSLDLVIRLPQPPKVLGL</sequence>
<dbReference type="Ensembl" id="ENSMFAT00000092107.1">
    <property type="protein sequence ID" value="ENSMFAP00000058133.1"/>
    <property type="gene ID" value="ENSMFAG00000057921.1"/>
</dbReference>
<name>A0A7N9CXS9_MACFA</name>
<dbReference type="Proteomes" id="UP000233100">
    <property type="component" value="Chromosome 1"/>
</dbReference>
<protein>
    <recommendedName>
        <fullName evidence="4">Secreted protein</fullName>
    </recommendedName>
</protein>
<dbReference type="PANTHER" id="PTHR46254:SF6">
    <property type="entry name" value="HIGH MOBILITY GROUP AT-HOOK 2"/>
    <property type="match status" value="1"/>
</dbReference>
<reference evidence="2 3" key="1">
    <citation type="submission" date="2013-03" db="EMBL/GenBank/DDBJ databases">
        <authorList>
            <person name="Warren W."/>
            <person name="Wilson R.K."/>
        </authorList>
    </citation>
    <scope>NUCLEOTIDE SEQUENCE</scope>
</reference>
<evidence type="ECO:0000313" key="2">
    <source>
        <dbReference type="Ensembl" id="ENSMFAP00000058133.1"/>
    </source>
</evidence>
<feature type="signal peptide" evidence="1">
    <location>
        <begin position="1"/>
        <end position="22"/>
    </location>
</feature>
<evidence type="ECO:0000313" key="3">
    <source>
        <dbReference type="Proteomes" id="UP000233100"/>
    </source>
</evidence>
<dbReference type="AlphaFoldDB" id="A0A7N9CXS9"/>
<proteinExistence type="predicted"/>
<organism evidence="2 3">
    <name type="scientific">Macaca fascicularis</name>
    <name type="common">Crab-eating macaque</name>
    <name type="synonym">Cynomolgus monkey</name>
    <dbReference type="NCBI Taxonomy" id="9541"/>
    <lineage>
        <taxon>Eukaryota</taxon>
        <taxon>Metazoa</taxon>
        <taxon>Chordata</taxon>
        <taxon>Craniata</taxon>
        <taxon>Vertebrata</taxon>
        <taxon>Euteleostomi</taxon>
        <taxon>Mammalia</taxon>
        <taxon>Eutheria</taxon>
        <taxon>Euarchontoglires</taxon>
        <taxon>Primates</taxon>
        <taxon>Haplorrhini</taxon>
        <taxon>Catarrhini</taxon>
        <taxon>Cercopithecidae</taxon>
        <taxon>Cercopithecinae</taxon>
        <taxon>Macaca</taxon>
    </lineage>
</organism>
<evidence type="ECO:0008006" key="4">
    <source>
        <dbReference type="Google" id="ProtNLM"/>
    </source>
</evidence>
<dbReference type="GeneTree" id="ENSGT00940000161627"/>
<dbReference type="PANTHER" id="PTHR46254">
    <property type="entry name" value="PROTEIN GVQW1-RELATED"/>
    <property type="match status" value="1"/>
</dbReference>
<reference evidence="2" key="3">
    <citation type="submission" date="2025-09" db="UniProtKB">
        <authorList>
            <consortium name="Ensembl"/>
        </authorList>
    </citation>
    <scope>IDENTIFICATION</scope>
</reference>
<reference evidence="2" key="2">
    <citation type="submission" date="2025-08" db="UniProtKB">
        <authorList>
            <consortium name="Ensembl"/>
        </authorList>
    </citation>
    <scope>IDENTIFICATION</scope>
</reference>